<evidence type="ECO:0000256" key="1">
    <source>
        <dbReference type="ARBA" id="ARBA00022729"/>
    </source>
</evidence>
<evidence type="ECO:0000313" key="5">
    <source>
        <dbReference type="Proteomes" id="UP000199031"/>
    </source>
</evidence>
<evidence type="ECO:0000313" key="4">
    <source>
        <dbReference type="EMBL" id="SFQ39168.1"/>
    </source>
</evidence>
<evidence type="ECO:0000259" key="3">
    <source>
        <dbReference type="Pfam" id="PF10531"/>
    </source>
</evidence>
<evidence type="ECO:0000259" key="2">
    <source>
        <dbReference type="Pfam" id="PF02563"/>
    </source>
</evidence>
<dbReference type="AlphaFoldDB" id="A0A1I5Y4P5"/>
<dbReference type="InterPro" id="IPR049712">
    <property type="entry name" value="Poly_export"/>
</dbReference>
<dbReference type="Pfam" id="PF02563">
    <property type="entry name" value="Poly_export"/>
    <property type="match status" value="1"/>
</dbReference>
<feature type="domain" description="Polysaccharide export protein N-terminal" evidence="2">
    <location>
        <begin position="51"/>
        <end position="151"/>
    </location>
</feature>
<dbReference type="Proteomes" id="UP000199031">
    <property type="component" value="Unassembled WGS sequence"/>
</dbReference>
<dbReference type="Pfam" id="PF10531">
    <property type="entry name" value="SLBB"/>
    <property type="match status" value="1"/>
</dbReference>
<protein>
    <submittedName>
        <fullName evidence="4">Polysaccharide export outer membrane protein</fullName>
    </submittedName>
</protein>
<dbReference type="OrthoDB" id="662756at2"/>
<keyword evidence="1" id="KW-0732">Signal</keyword>
<sequence length="272" mass="29982">MFQTASRLITYSLVSLLFINLVSCKIQRVSYFKDVPDSARAQKILQTLTPPAAIVRVDDVLNINIQTLDPQANTVLNQGNLPLNSGAITSMGDRNGQQSIISGYLVDKDGYVHLPYIGDVLVKDLSTQQVKDLVTQKISVYFKDPVVNVRFANYKITVLGEVRNPTTFLVPNENPTIFDALGLAGDITVSGRKDNVMLIRSDANGAKQIVRINLDSTTTISSPYFYLKPNDVLYVEPTEDKVAGESNYRVRDIAVISSAISLMIVIIARLTL</sequence>
<name>A0A1I5Y4P5_9BACT</name>
<dbReference type="PANTHER" id="PTHR33619">
    <property type="entry name" value="POLYSACCHARIDE EXPORT PROTEIN GFCE-RELATED"/>
    <property type="match status" value="1"/>
</dbReference>
<gene>
    <name evidence="4" type="ORF">SAMN05444277_110164</name>
</gene>
<dbReference type="GO" id="GO:0015159">
    <property type="term" value="F:polysaccharide transmembrane transporter activity"/>
    <property type="evidence" value="ECO:0007669"/>
    <property type="project" value="InterPro"/>
</dbReference>
<keyword evidence="5" id="KW-1185">Reference proteome</keyword>
<reference evidence="4 5" key="1">
    <citation type="submission" date="2016-10" db="EMBL/GenBank/DDBJ databases">
        <authorList>
            <person name="de Groot N.N."/>
        </authorList>
    </citation>
    <scope>NUCLEOTIDE SEQUENCE [LARGE SCALE GENOMIC DNA]</scope>
    <source>
        <strain evidence="4 5">DSM 28286</strain>
    </source>
</reference>
<dbReference type="STRING" id="1465490.SAMN05444277_110164"/>
<dbReference type="EMBL" id="FOXQ01000010">
    <property type="protein sequence ID" value="SFQ39168.1"/>
    <property type="molecule type" value="Genomic_DNA"/>
</dbReference>
<dbReference type="InterPro" id="IPR003715">
    <property type="entry name" value="Poly_export_N"/>
</dbReference>
<dbReference type="InterPro" id="IPR019554">
    <property type="entry name" value="Soluble_ligand-bd"/>
</dbReference>
<dbReference type="Gene3D" id="3.10.560.10">
    <property type="entry name" value="Outer membrane lipoprotein wza domain like"/>
    <property type="match status" value="1"/>
</dbReference>
<accession>A0A1I5Y4P5</accession>
<dbReference type="PANTHER" id="PTHR33619:SF3">
    <property type="entry name" value="POLYSACCHARIDE EXPORT PROTEIN GFCE-RELATED"/>
    <property type="match status" value="1"/>
</dbReference>
<dbReference type="RefSeq" id="WP_090660744.1">
    <property type="nucleotide sequence ID" value="NZ_FOXQ01000010.1"/>
</dbReference>
<feature type="domain" description="Soluble ligand binding" evidence="3">
    <location>
        <begin position="155"/>
        <end position="206"/>
    </location>
</feature>
<organism evidence="4 5">
    <name type="scientific">Parafilimonas terrae</name>
    <dbReference type="NCBI Taxonomy" id="1465490"/>
    <lineage>
        <taxon>Bacteria</taxon>
        <taxon>Pseudomonadati</taxon>
        <taxon>Bacteroidota</taxon>
        <taxon>Chitinophagia</taxon>
        <taxon>Chitinophagales</taxon>
        <taxon>Chitinophagaceae</taxon>
        <taxon>Parafilimonas</taxon>
    </lineage>
</organism>
<proteinExistence type="predicted"/>